<dbReference type="InterPro" id="IPR011706">
    <property type="entry name" value="Cu-oxidase_C"/>
</dbReference>
<feature type="domain" description="Plastocyanin-like" evidence="2">
    <location>
        <begin position="19"/>
        <end position="134"/>
    </location>
</feature>
<dbReference type="InterPro" id="IPR001117">
    <property type="entry name" value="Cu-oxidase_2nd"/>
</dbReference>
<evidence type="ECO:0000259" key="3">
    <source>
        <dbReference type="Pfam" id="PF07731"/>
    </source>
</evidence>
<dbReference type="EMBL" id="LFZO01000122">
    <property type="protein sequence ID" value="KXT13311.1"/>
    <property type="molecule type" value="Genomic_DNA"/>
</dbReference>
<dbReference type="PANTHER" id="PTHR11709:SF502">
    <property type="entry name" value="MULTICOPPER OXIDASE"/>
    <property type="match status" value="1"/>
</dbReference>
<dbReference type="SUPFAM" id="SSF49503">
    <property type="entry name" value="Cupredoxins"/>
    <property type="match status" value="2"/>
</dbReference>
<feature type="domain" description="Plastocyanin-like" evidence="3">
    <location>
        <begin position="216"/>
        <end position="275"/>
    </location>
</feature>
<dbReference type="InterPro" id="IPR045087">
    <property type="entry name" value="Cu-oxidase_fam"/>
</dbReference>
<reference evidence="4 5" key="1">
    <citation type="submission" date="2015-07" db="EMBL/GenBank/DDBJ databases">
        <title>Comparative genomics of the Sigatoka disease complex on banana suggests a link between parallel evolutionary changes in Pseudocercospora fijiensis and Pseudocercospora eumusae and increased virulence on the banana host.</title>
        <authorList>
            <person name="Chang T.-C."/>
            <person name="Salvucci A."/>
            <person name="Crous P.W."/>
            <person name="Stergiopoulos I."/>
        </authorList>
    </citation>
    <scope>NUCLEOTIDE SEQUENCE [LARGE SCALE GENOMIC DNA]</scope>
    <source>
        <strain evidence="4 5">CBS 116634</strain>
    </source>
</reference>
<dbReference type="PANTHER" id="PTHR11709">
    <property type="entry name" value="MULTI-COPPER OXIDASE"/>
    <property type="match status" value="1"/>
</dbReference>
<accession>A0A139IEZ3</accession>
<dbReference type="InterPro" id="IPR008972">
    <property type="entry name" value="Cupredoxin"/>
</dbReference>
<proteinExistence type="inferred from homology"/>
<comment type="similarity">
    <text evidence="1">Belongs to the multicopper oxidase family.</text>
</comment>
<comment type="caution">
    <text evidence="4">The sequence shown here is derived from an EMBL/GenBank/DDBJ whole genome shotgun (WGS) entry which is preliminary data.</text>
</comment>
<sequence length="279" mass="31322">MVPLQQFDQAHNDVDLGSVFLQEWDHDTASSLYSFAETNGPPPMDNGLINGTNFWEDGGSSGETNLLRHVNPSIDTFFDFSIDNHILMIMEADFVPATPFEVNIFGLQQYDVLSTTNQSSVASDFWLRAVPYAFCSAQNLHIYGDSNGTPTTDPWATDDSFLNCQDQPLASLLPVVPKNAGESNVRSNQRNVTIQLATGTNLFKWYLNNITFFSQWEDPTVLQIVNGDTEYELQQAVIDLPIPYEWMSLIIEKTNTAPHPINLHGHDFYILASTSRSYL</sequence>
<evidence type="ECO:0000256" key="1">
    <source>
        <dbReference type="ARBA" id="ARBA00010609"/>
    </source>
</evidence>
<name>A0A139IEZ3_9PEZI</name>
<dbReference type="AlphaFoldDB" id="A0A139IEZ3"/>
<gene>
    <name evidence="4" type="ORF">AC579_7221</name>
</gene>
<keyword evidence="5" id="KW-1185">Reference proteome</keyword>
<evidence type="ECO:0008006" key="6">
    <source>
        <dbReference type="Google" id="ProtNLM"/>
    </source>
</evidence>
<protein>
    <recommendedName>
        <fullName evidence="6">Plastocyanin-like domain-containing protein</fullName>
    </recommendedName>
</protein>
<dbReference type="Proteomes" id="UP000073492">
    <property type="component" value="Unassembled WGS sequence"/>
</dbReference>
<evidence type="ECO:0000259" key="2">
    <source>
        <dbReference type="Pfam" id="PF00394"/>
    </source>
</evidence>
<dbReference type="Gene3D" id="2.60.40.420">
    <property type="entry name" value="Cupredoxins - blue copper proteins"/>
    <property type="match status" value="2"/>
</dbReference>
<dbReference type="GO" id="GO:0005507">
    <property type="term" value="F:copper ion binding"/>
    <property type="evidence" value="ECO:0007669"/>
    <property type="project" value="InterPro"/>
</dbReference>
<dbReference type="GO" id="GO:0016491">
    <property type="term" value="F:oxidoreductase activity"/>
    <property type="evidence" value="ECO:0007669"/>
    <property type="project" value="InterPro"/>
</dbReference>
<dbReference type="Pfam" id="PF07731">
    <property type="entry name" value="Cu-oxidase_2"/>
    <property type="match status" value="1"/>
</dbReference>
<dbReference type="Pfam" id="PF00394">
    <property type="entry name" value="Cu-oxidase"/>
    <property type="match status" value="1"/>
</dbReference>
<evidence type="ECO:0000313" key="4">
    <source>
        <dbReference type="EMBL" id="KXT13311.1"/>
    </source>
</evidence>
<dbReference type="OrthoDB" id="2121828at2759"/>
<organism evidence="4 5">
    <name type="scientific">Pseudocercospora musae</name>
    <dbReference type="NCBI Taxonomy" id="113226"/>
    <lineage>
        <taxon>Eukaryota</taxon>
        <taxon>Fungi</taxon>
        <taxon>Dikarya</taxon>
        <taxon>Ascomycota</taxon>
        <taxon>Pezizomycotina</taxon>
        <taxon>Dothideomycetes</taxon>
        <taxon>Dothideomycetidae</taxon>
        <taxon>Mycosphaerellales</taxon>
        <taxon>Mycosphaerellaceae</taxon>
        <taxon>Pseudocercospora</taxon>
    </lineage>
</organism>
<dbReference type="STRING" id="113226.A0A139IEZ3"/>
<evidence type="ECO:0000313" key="5">
    <source>
        <dbReference type="Proteomes" id="UP000073492"/>
    </source>
</evidence>